<sequence length="159" mass="18261">MKKQTIIILLGIAIILFIYSHFTNQGSYSVNNFLNDKNIVYNEIVEVNNKYYIFNDSDIYIYKNKSEYNHSTANQTIDKNALVGGLEKGSVGLILNDLHLATRIVHYSVIVDGVERLSDTFHKKGANFVIVDDRIWNPHPNFTVKLLDLDDNELLRLDL</sequence>
<dbReference type="OrthoDB" id="2616177at2"/>
<dbReference type="AlphaFoldDB" id="E0I9S8"/>
<accession>E0I9S8</accession>
<keyword evidence="2" id="KW-1185">Reference proteome</keyword>
<reference evidence="1 2" key="1">
    <citation type="submission" date="2010-07" db="EMBL/GenBank/DDBJ databases">
        <title>The draft genome of Paenibacillus curdlanolyticus YK9.</title>
        <authorList>
            <consortium name="US DOE Joint Genome Institute (JGI-PGF)"/>
            <person name="Lucas S."/>
            <person name="Copeland A."/>
            <person name="Lapidus A."/>
            <person name="Cheng J.-F."/>
            <person name="Bruce D."/>
            <person name="Goodwin L."/>
            <person name="Pitluck S."/>
            <person name="Land M.L."/>
            <person name="Hauser L."/>
            <person name="Chang Y.-J."/>
            <person name="Jeffries C."/>
            <person name="Anderson I.J."/>
            <person name="Johnson E."/>
            <person name="Loganathan U."/>
            <person name="Mulhopadhyay B."/>
            <person name="Kyrpides N."/>
            <person name="Woyke T.J."/>
        </authorList>
    </citation>
    <scope>NUCLEOTIDE SEQUENCE [LARGE SCALE GENOMIC DNA]</scope>
    <source>
        <strain evidence="1 2">YK9</strain>
    </source>
</reference>
<dbReference type="Proteomes" id="UP000005387">
    <property type="component" value="Unassembled WGS sequence"/>
</dbReference>
<evidence type="ECO:0000313" key="2">
    <source>
        <dbReference type="Proteomes" id="UP000005387"/>
    </source>
</evidence>
<proteinExistence type="predicted"/>
<dbReference type="eggNOG" id="ENOG5030QIP">
    <property type="taxonomic scope" value="Bacteria"/>
</dbReference>
<organism evidence="1 2">
    <name type="scientific">Paenibacillus curdlanolyticus YK9</name>
    <dbReference type="NCBI Taxonomy" id="717606"/>
    <lineage>
        <taxon>Bacteria</taxon>
        <taxon>Bacillati</taxon>
        <taxon>Bacillota</taxon>
        <taxon>Bacilli</taxon>
        <taxon>Bacillales</taxon>
        <taxon>Paenibacillaceae</taxon>
        <taxon>Paenibacillus</taxon>
    </lineage>
</organism>
<gene>
    <name evidence="1" type="ORF">PaecuDRAFT_2415</name>
</gene>
<protein>
    <submittedName>
        <fullName evidence="1">Uncharacterized protein</fullName>
    </submittedName>
</protein>
<name>E0I9S8_9BACL</name>
<dbReference type="RefSeq" id="WP_006038409.1">
    <property type="nucleotide sequence ID" value="NZ_AEDD01000005.1"/>
</dbReference>
<dbReference type="EMBL" id="AEDD01000005">
    <property type="protein sequence ID" value="EFM11162.1"/>
    <property type="molecule type" value="Genomic_DNA"/>
</dbReference>
<evidence type="ECO:0000313" key="1">
    <source>
        <dbReference type="EMBL" id="EFM11162.1"/>
    </source>
</evidence>